<evidence type="ECO:0000313" key="6">
    <source>
        <dbReference type="Ensembl" id="ENSCINP00000008442.4"/>
    </source>
</evidence>
<dbReference type="GO" id="GO:0016020">
    <property type="term" value="C:membrane"/>
    <property type="evidence" value="ECO:0000318"/>
    <property type="project" value="GO_Central"/>
</dbReference>
<dbReference type="GO" id="GO:0036064">
    <property type="term" value="C:ciliary basal body"/>
    <property type="evidence" value="ECO:0000318"/>
    <property type="project" value="GO_Central"/>
</dbReference>
<dbReference type="FunCoup" id="F6YHN3">
    <property type="interactions" value="27"/>
</dbReference>
<evidence type="ECO:0008006" key="8">
    <source>
        <dbReference type="Google" id="ProtNLM"/>
    </source>
</evidence>
<evidence type="ECO:0000313" key="7">
    <source>
        <dbReference type="Proteomes" id="UP000008144"/>
    </source>
</evidence>
<evidence type="ECO:0000259" key="4">
    <source>
        <dbReference type="Pfam" id="PF23361"/>
    </source>
</evidence>
<feature type="domain" description="BBS7 beta-propeller" evidence="5">
    <location>
        <begin position="21"/>
        <end position="320"/>
    </location>
</feature>
<keyword evidence="7" id="KW-1185">Reference proteome</keyword>
<evidence type="ECO:0000259" key="5">
    <source>
        <dbReference type="Pfam" id="PF23743"/>
    </source>
</evidence>
<dbReference type="GO" id="GO:0008104">
    <property type="term" value="P:intracellular protein localization"/>
    <property type="evidence" value="ECO:0000318"/>
    <property type="project" value="GO_Central"/>
</dbReference>
<dbReference type="Pfam" id="PF23361">
    <property type="entry name" value="BBS7_pf"/>
    <property type="match status" value="1"/>
</dbReference>
<dbReference type="Pfam" id="PF23743">
    <property type="entry name" value="Beta-prop_BBS7"/>
    <property type="match status" value="1"/>
</dbReference>
<dbReference type="PANTHER" id="PTHR16074:SF4">
    <property type="entry name" value="BARDET-BIEDL SYNDROME 7 PROTEIN"/>
    <property type="match status" value="1"/>
</dbReference>
<dbReference type="GO" id="GO:0060271">
    <property type="term" value="P:cilium assembly"/>
    <property type="evidence" value="ECO:0000318"/>
    <property type="project" value="GO_Central"/>
</dbReference>
<dbReference type="Pfam" id="PF23349">
    <property type="entry name" value="BBS7_hp"/>
    <property type="match status" value="1"/>
</dbReference>
<reference evidence="6" key="4">
    <citation type="submission" date="2025-09" db="UniProtKB">
        <authorList>
            <consortium name="Ensembl"/>
        </authorList>
    </citation>
    <scope>IDENTIFICATION</scope>
</reference>
<dbReference type="EMBL" id="EAAA01001287">
    <property type="status" value="NOT_ANNOTATED_CDS"/>
    <property type="molecule type" value="Genomic_DNA"/>
</dbReference>
<dbReference type="HOGENOM" id="CLU_018704_1_0_1"/>
<proteinExistence type="predicted"/>
<dbReference type="OMA" id="KGEGCFK"/>
<organism evidence="6 7">
    <name type="scientific">Ciona intestinalis</name>
    <name type="common">Transparent sea squirt</name>
    <name type="synonym">Ascidia intestinalis</name>
    <dbReference type="NCBI Taxonomy" id="7719"/>
    <lineage>
        <taxon>Eukaryota</taxon>
        <taxon>Metazoa</taxon>
        <taxon>Chordata</taxon>
        <taxon>Tunicata</taxon>
        <taxon>Ascidiacea</taxon>
        <taxon>Phlebobranchia</taxon>
        <taxon>Cionidae</taxon>
        <taxon>Ciona</taxon>
    </lineage>
</organism>
<dbReference type="GO" id="GO:0043005">
    <property type="term" value="C:neuron projection"/>
    <property type="evidence" value="ECO:0000318"/>
    <property type="project" value="GO_Central"/>
</dbReference>
<dbReference type="SUPFAM" id="SSF50978">
    <property type="entry name" value="WD40 repeat-like"/>
    <property type="match status" value="1"/>
</dbReference>
<dbReference type="GeneTree" id="ENSGT00390000012346"/>
<dbReference type="Ensembl" id="ENSCINT00000008442.4">
    <property type="protein sequence ID" value="ENSCINP00000008442.4"/>
    <property type="gene ID" value="ENSCING00000004092.4"/>
</dbReference>
<dbReference type="InterPro" id="IPR056333">
    <property type="entry name" value="BBS7_pf_dom"/>
</dbReference>
<dbReference type="Proteomes" id="UP000008144">
    <property type="component" value="Chromosome 14"/>
</dbReference>
<dbReference type="GO" id="GO:0005930">
    <property type="term" value="C:axoneme"/>
    <property type="evidence" value="ECO:0000318"/>
    <property type="project" value="GO_Central"/>
</dbReference>
<feature type="domain" description="BBS7 helical hairpin" evidence="2">
    <location>
        <begin position="612"/>
        <end position="725"/>
    </location>
</feature>
<dbReference type="AlphaFoldDB" id="F6YHN3"/>
<name>F6YHN3_CIOIN</name>
<sequence>MEFDLDVVDYLQAAVTDRKCMSILPNNDKRRVTQKVVVGDKSGVLQCFGVKKRDVNNIFKLLPGAPISRVQLGGALGTPQDKIFVASGADIRGYSRKGKKFLDFNSNLTETVANLWISGSDLVVGGQYVFNHFSDCVDQGYYLASDKINDIMCLPKPDEGNLTSVLACNDRVLRVLEGCELKYEAEVSGSPQTAVAYKGNGGEEGRDLVYGTSDGKLGHVLLTGEQPIYNWEINNESNLGGINCLSHYDITGDGVMELLVGRDDGKVEIYSYDAVDQPTIRFSHSFNESVTSVQGGVVGSLGYDEVVVSTYSGWVTGLTTEHLQKKVSGNFQEDSNFDAETTKKLLALRAEIDSLQQQVENERNKHMQRTSKAVASNSDIMTYAPAFHVNDKFVLSPNDSSYTLSIEVQTAIDHIVLQSDVPIDLLDVESTSAVVSYTTNPPSTDGSSNTDNFLLATYRCQANTTRLEVKVRSIEGQFGHLQAYIVPRLQPKTSIMRKYPIKPLSLHQRVHDVDENRAMNELKLLGPFSFAEVHSWLVFCLPDLPDRTPAGDNATLYFTNTFLETQLVCSYSKGEARICSDNISTISILKDIMSKEATSKKISLNIQFDINEDSIRDTIRLLHPKLDQQLMLAKKVQLLDALQELQTHEGNINFLAPEYQQILEEAEDLKIQFKKQPARLERLYGMITDLYIDKFKFKGINVKQKVPQLLATLDNYDQETLIEFFQQP</sequence>
<reference evidence="7" key="1">
    <citation type="journal article" date="2002" name="Science">
        <title>The draft genome of Ciona intestinalis: insights into chordate and vertebrate origins.</title>
        <authorList>
            <person name="Dehal P."/>
            <person name="Satou Y."/>
            <person name="Campbell R.K."/>
            <person name="Chapman J."/>
            <person name="Degnan B."/>
            <person name="De Tomaso A."/>
            <person name="Davidson B."/>
            <person name="Di Gregorio A."/>
            <person name="Gelpke M."/>
            <person name="Goodstein D.M."/>
            <person name="Harafuji N."/>
            <person name="Hastings K.E."/>
            <person name="Ho I."/>
            <person name="Hotta K."/>
            <person name="Huang W."/>
            <person name="Kawashima T."/>
            <person name="Lemaire P."/>
            <person name="Martinez D."/>
            <person name="Meinertzhagen I.A."/>
            <person name="Necula S."/>
            <person name="Nonaka M."/>
            <person name="Putnam N."/>
            <person name="Rash S."/>
            <person name="Saiga H."/>
            <person name="Satake M."/>
            <person name="Terry A."/>
            <person name="Yamada L."/>
            <person name="Wang H.G."/>
            <person name="Awazu S."/>
            <person name="Azumi K."/>
            <person name="Boore J."/>
            <person name="Branno M."/>
            <person name="Chin-Bow S."/>
            <person name="DeSantis R."/>
            <person name="Doyle S."/>
            <person name="Francino P."/>
            <person name="Keys D.N."/>
            <person name="Haga S."/>
            <person name="Hayashi H."/>
            <person name="Hino K."/>
            <person name="Imai K.S."/>
            <person name="Inaba K."/>
            <person name="Kano S."/>
            <person name="Kobayashi K."/>
            <person name="Kobayashi M."/>
            <person name="Lee B.I."/>
            <person name="Makabe K.W."/>
            <person name="Manohar C."/>
            <person name="Matassi G."/>
            <person name="Medina M."/>
            <person name="Mochizuki Y."/>
            <person name="Mount S."/>
            <person name="Morishita T."/>
            <person name="Miura S."/>
            <person name="Nakayama A."/>
            <person name="Nishizaka S."/>
            <person name="Nomoto H."/>
            <person name="Ohta F."/>
            <person name="Oishi K."/>
            <person name="Rigoutsos I."/>
            <person name="Sano M."/>
            <person name="Sasaki A."/>
            <person name="Sasakura Y."/>
            <person name="Shoguchi E."/>
            <person name="Shin-i T."/>
            <person name="Spagnuolo A."/>
            <person name="Stainier D."/>
            <person name="Suzuki M.M."/>
            <person name="Tassy O."/>
            <person name="Takatori N."/>
            <person name="Tokuoka M."/>
            <person name="Yagi K."/>
            <person name="Yoshizaki F."/>
            <person name="Wada S."/>
            <person name="Zhang C."/>
            <person name="Hyatt P.D."/>
            <person name="Larimer F."/>
            <person name="Detter C."/>
            <person name="Doggett N."/>
            <person name="Glavina T."/>
            <person name="Hawkins T."/>
            <person name="Richardson P."/>
            <person name="Lucas S."/>
            <person name="Kohara Y."/>
            <person name="Levine M."/>
            <person name="Satoh N."/>
            <person name="Rokhsar D.S."/>
        </authorList>
    </citation>
    <scope>NUCLEOTIDE SEQUENCE [LARGE SCALE GENOMIC DNA]</scope>
</reference>
<evidence type="ECO:0000256" key="1">
    <source>
        <dbReference type="SAM" id="Coils"/>
    </source>
</evidence>
<feature type="coiled-coil region" evidence="1">
    <location>
        <begin position="338"/>
        <end position="365"/>
    </location>
</feature>
<dbReference type="InterPro" id="IPR036322">
    <property type="entry name" value="WD40_repeat_dom_sf"/>
</dbReference>
<evidence type="ECO:0000259" key="3">
    <source>
        <dbReference type="Pfam" id="PF23360"/>
    </source>
</evidence>
<reference evidence="6" key="2">
    <citation type="journal article" date="2008" name="Genome Biol.">
        <title>Improved genome assembly and evidence-based global gene model set for the chordate Ciona intestinalis: new insight into intron and operon populations.</title>
        <authorList>
            <person name="Satou Y."/>
            <person name="Mineta K."/>
            <person name="Ogasawara M."/>
            <person name="Sasakura Y."/>
            <person name="Shoguchi E."/>
            <person name="Ueno K."/>
            <person name="Yamada L."/>
            <person name="Matsumoto J."/>
            <person name="Wasserscheid J."/>
            <person name="Dewar K."/>
            <person name="Wiley G.B."/>
            <person name="Macmil S.L."/>
            <person name="Roe B.A."/>
            <person name="Zeller R.W."/>
            <person name="Hastings K.E."/>
            <person name="Lemaire P."/>
            <person name="Lindquist E."/>
            <person name="Endo T."/>
            <person name="Hotta K."/>
            <person name="Inaba K."/>
        </authorList>
    </citation>
    <scope>NUCLEOTIDE SEQUENCE [LARGE SCALE GENOMIC DNA]</scope>
    <source>
        <strain evidence="6">wild type</strain>
    </source>
</reference>
<dbReference type="InterPro" id="IPR056334">
    <property type="entry name" value="BBS7_GAE_dom"/>
</dbReference>
<reference evidence="6" key="3">
    <citation type="submission" date="2025-08" db="UniProtKB">
        <authorList>
            <consortium name="Ensembl"/>
        </authorList>
    </citation>
    <scope>IDENTIFICATION</scope>
</reference>
<dbReference type="STRING" id="7719.ENSCINP00000008442"/>
<evidence type="ECO:0000259" key="2">
    <source>
        <dbReference type="Pfam" id="PF23349"/>
    </source>
</evidence>
<feature type="domain" description="BBS7 GAE" evidence="3">
    <location>
        <begin position="385"/>
        <end position="499"/>
    </location>
</feature>
<dbReference type="InterPro" id="IPR056332">
    <property type="entry name" value="Beta-prop_BBS7"/>
</dbReference>
<dbReference type="InterPro" id="IPR056335">
    <property type="entry name" value="BBS7_hairpin"/>
</dbReference>
<dbReference type="GO" id="GO:0034464">
    <property type="term" value="C:BBSome"/>
    <property type="evidence" value="ECO:0000318"/>
    <property type="project" value="GO_Central"/>
</dbReference>
<accession>F6YHN3</accession>
<protein>
    <recommendedName>
        <fullName evidence="8">Bardet-Biedl syndrome 7 protein homolog</fullName>
    </recommendedName>
</protein>
<dbReference type="Pfam" id="PF23360">
    <property type="entry name" value="BBS7_GAE"/>
    <property type="match status" value="1"/>
</dbReference>
<feature type="domain" description="BBS7 platform" evidence="4">
    <location>
        <begin position="507"/>
        <end position="609"/>
    </location>
</feature>
<keyword evidence="1" id="KW-0175">Coiled coil</keyword>
<dbReference type="PANTHER" id="PTHR16074">
    <property type="entry name" value="BARDET-BIEDL SYNDROME 7 PROTEIN"/>
    <property type="match status" value="1"/>
</dbReference>
<dbReference type="InParanoid" id="F6YHN3"/>